<dbReference type="Pfam" id="PF00171">
    <property type="entry name" value="Aldedh"/>
    <property type="match status" value="1"/>
</dbReference>
<keyword evidence="2" id="KW-0560">Oxidoreductase</keyword>
<evidence type="ECO:0000256" key="3">
    <source>
        <dbReference type="ARBA" id="ARBA00023027"/>
    </source>
</evidence>
<feature type="domain" description="Aldehyde dehydrogenase" evidence="4">
    <location>
        <begin position="23"/>
        <end position="490"/>
    </location>
</feature>
<dbReference type="CDD" id="cd07085">
    <property type="entry name" value="ALDH_F6_MMSDH"/>
    <property type="match status" value="1"/>
</dbReference>
<sequence length="513" mass="53857">MTSPAIEHAIEHWSNGARYAGTSGRSADVTNPATGRVSGQVALASREDAEAVIAAAAAAAEDWGQTSLARRTQVLFAFRELLNSRRGELAEIITAEHGKVLSDALGEIARGQEVVEFACGISHLLKGGHSESVSSGVDVHSKRDPLGVVGIISPFNFPAMVPMWFFPIAIAAGNTVVLKPSEKDPSASLWLAELWKEAGLPDGVFNVLQGDKEAVDALLESPVVQAISFVGSTPIAEYVYERASQHGKRVQALGGAKNHMVVLPDADLDLAADSAVNAGFGSAGERCMAISVLVAVGPIGDELVARVADRARRIVTGDGGPDATSGAGTEADMGPLVTGAHRDKVAGFVDAGERQGAKVVLDGRGVAARGADGGFWLGPTLFDNVTPEMDIYREEIFGPVLSVVRVDTYDEAVALVNANQYGNGTAVFTNDGGAARRFEADVNVGMIGVNVPVPVPVAYYSFGGWKRSLLGDTHAHGTEGVHFFTRGKVVTTRWIDPHNRPHGGLELGFPQNV</sequence>
<dbReference type="PANTHER" id="PTHR43866:SF4">
    <property type="entry name" value="MALONATE-SEMIALDEHYDE DEHYDROGENASE"/>
    <property type="match status" value="1"/>
</dbReference>
<dbReference type="GO" id="GO:0004491">
    <property type="term" value="F:methylmalonate-semialdehyde dehydrogenase (acylating, NAD) activity"/>
    <property type="evidence" value="ECO:0007669"/>
    <property type="project" value="UniProtKB-EC"/>
</dbReference>
<dbReference type="FunFam" id="3.40.309.10:FF:000002">
    <property type="entry name" value="Methylmalonate-semialdehyde dehydrogenase (Acylating)"/>
    <property type="match status" value="1"/>
</dbReference>
<reference evidence="5" key="1">
    <citation type="submission" date="2020-11" db="EMBL/GenBank/DDBJ databases">
        <title>Nocardioides sp. nov., isolated from Soil of Cynanchum wilfordii Hemsley rhizosphere.</title>
        <authorList>
            <person name="Lee J.-S."/>
            <person name="Suh M.K."/>
            <person name="Kim J.-S."/>
        </authorList>
    </citation>
    <scope>NUCLEOTIDE SEQUENCE</scope>
    <source>
        <strain evidence="5">KCTC 19275</strain>
    </source>
</reference>
<gene>
    <name evidence="5" type="ORF">ISU07_16095</name>
</gene>
<dbReference type="Gene3D" id="3.40.605.10">
    <property type="entry name" value="Aldehyde Dehydrogenase, Chain A, domain 1"/>
    <property type="match status" value="1"/>
</dbReference>
<keyword evidence="6" id="KW-1185">Reference proteome</keyword>
<proteinExistence type="predicted"/>
<dbReference type="PROSITE" id="PS00070">
    <property type="entry name" value="ALDEHYDE_DEHYDR_CYS"/>
    <property type="match status" value="1"/>
</dbReference>
<dbReference type="InterPro" id="IPR016162">
    <property type="entry name" value="Ald_DH_N"/>
</dbReference>
<dbReference type="InterPro" id="IPR010061">
    <property type="entry name" value="MeMal-semiAld_DH"/>
</dbReference>
<organism evidence="5 6">
    <name type="scientific">Nocardioides islandensis</name>
    <dbReference type="NCBI Taxonomy" id="433663"/>
    <lineage>
        <taxon>Bacteria</taxon>
        <taxon>Bacillati</taxon>
        <taxon>Actinomycetota</taxon>
        <taxon>Actinomycetes</taxon>
        <taxon>Propionibacteriales</taxon>
        <taxon>Nocardioidaceae</taxon>
        <taxon>Nocardioides</taxon>
    </lineage>
</organism>
<evidence type="ECO:0000313" key="5">
    <source>
        <dbReference type="EMBL" id="MBF4764653.1"/>
    </source>
</evidence>
<dbReference type="SUPFAM" id="SSF53720">
    <property type="entry name" value="ALDH-like"/>
    <property type="match status" value="1"/>
</dbReference>
<dbReference type="InterPro" id="IPR015590">
    <property type="entry name" value="Aldehyde_DH_dom"/>
</dbReference>
<dbReference type="InterPro" id="IPR016161">
    <property type="entry name" value="Ald_DH/histidinol_DH"/>
</dbReference>
<keyword evidence="3" id="KW-0520">NAD</keyword>
<accession>A0A930YFC1</accession>
<evidence type="ECO:0000256" key="2">
    <source>
        <dbReference type="ARBA" id="ARBA00023002"/>
    </source>
</evidence>
<dbReference type="EMBL" id="JADKPN010000010">
    <property type="protein sequence ID" value="MBF4764653.1"/>
    <property type="molecule type" value="Genomic_DNA"/>
</dbReference>
<dbReference type="RefSeq" id="WP_194707837.1">
    <property type="nucleotide sequence ID" value="NZ_JADKPN010000010.1"/>
</dbReference>
<protein>
    <recommendedName>
        <fullName evidence="1">methylmalonate-semialdehyde dehydrogenase (CoA acylating)</fullName>
        <ecNumber evidence="1">1.2.1.27</ecNumber>
    </recommendedName>
</protein>
<dbReference type="InterPro" id="IPR016163">
    <property type="entry name" value="Ald_DH_C"/>
</dbReference>
<dbReference type="FunFam" id="3.40.605.10:FF:000003">
    <property type="entry name" value="Methylmalonate-semialdehyde dehydrogenase [acylating]"/>
    <property type="match status" value="1"/>
</dbReference>
<evidence type="ECO:0000256" key="1">
    <source>
        <dbReference type="ARBA" id="ARBA00013048"/>
    </source>
</evidence>
<dbReference type="EC" id="1.2.1.27" evidence="1"/>
<dbReference type="GO" id="GO:0006574">
    <property type="term" value="P:L-valine catabolic process"/>
    <property type="evidence" value="ECO:0007669"/>
    <property type="project" value="TreeGrafter"/>
</dbReference>
<dbReference type="InterPro" id="IPR016160">
    <property type="entry name" value="Ald_DH_CS_CYS"/>
</dbReference>
<dbReference type="NCBIfam" id="TIGR01722">
    <property type="entry name" value="MMSDH"/>
    <property type="match status" value="1"/>
</dbReference>
<dbReference type="PANTHER" id="PTHR43866">
    <property type="entry name" value="MALONATE-SEMIALDEHYDE DEHYDROGENASE"/>
    <property type="match status" value="1"/>
</dbReference>
<dbReference type="Gene3D" id="3.40.309.10">
    <property type="entry name" value="Aldehyde Dehydrogenase, Chain A, domain 2"/>
    <property type="match status" value="1"/>
</dbReference>
<dbReference type="Proteomes" id="UP000640489">
    <property type="component" value="Unassembled WGS sequence"/>
</dbReference>
<evidence type="ECO:0000259" key="4">
    <source>
        <dbReference type="Pfam" id="PF00171"/>
    </source>
</evidence>
<name>A0A930YFC1_9ACTN</name>
<dbReference type="GO" id="GO:0006210">
    <property type="term" value="P:thymine catabolic process"/>
    <property type="evidence" value="ECO:0007669"/>
    <property type="project" value="TreeGrafter"/>
</dbReference>
<evidence type="ECO:0000313" key="6">
    <source>
        <dbReference type="Proteomes" id="UP000640489"/>
    </source>
</evidence>
<comment type="caution">
    <text evidence="5">The sequence shown here is derived from an EMBL/GenBank/DDBJ whole genome shotgun (WGS) entry which is preliminary data.</text>
</comment>
<dbReference type="AlphaFoldDB" id="A0A930YFC1"/>